<name>A0A0C9M034_9FUNG</name>
<dbReference type="Proteomes" id="UP000053815">
    <property type="component" value="Unassembled WGS sequence"/>
</dbReference>
<accession>A0A0C9M034</accession>
<organism evidence="7">
    <name type="scientific">Mucor ambiguus</name>
    <dbReference type="NCBI Taxonomy" id="91626"/>
    <lineage>
        <taxon>Eukaryota</taxon>
        <taxon>Fungi</taxon>
        <taxon>Fungi incertae sedis</taxon>
        <taxon>Mucoromycota</taxon>
        <taxon>Mucoromycotina</taxon>
        <taxon>Mucoromycetes</taxon>
        <taxon>Mucorales</taxon>
        <taxon>Mucorineae</taxon>
        <taxon>Mucoraceae</taxon>
        <taxon>Mucor</taxon>
    </lineage>
</organism>
<dbReference type="OrthoDB" id="429183at2759"/>
<dbReference type="GO" id="GO:0016020">
    <property type="term" value="C:membrane"/>
    <property type="evidence" value="ECO:0007669"/>
    <property type="project" value="UniProtKB-SubCell"/>
</dbReference>
<keyword evidence="2 5" id="KW-0812">Transmembrane</keyword>
<gene>
    <name evidence="7" type="ORF">MAM1_0005d00597</name>
</gene>
<dbReference type="PANTHER" id="PTHR38483:SF1">
    <property type="entry name" value="ION TRANSPORT DOMAIN-CONTAINING PROTEIN"/>
    <property type="match status" value="1"/>
</dbReference>
<reference evidence="7" key="1">
    <citation type="submission" date="2014-09" db="EMBL/GenBank/DDBJ databases">
        <title>Draft genome sequence of an oleaginous Mucoromycotina fungus Mucor ambiguus NBRC6742.</title>
        <authorList>
            <person name="Takeda I."/>
            <person name="Yamane N."/>
            <person name="Morita T."/>
            <person name="Tamano K."/>
            <person name="Machida M."/>
            <person name="Baker S."/>
            <person name="Koike H."/>
        </authorList>
    </citation>
    <scope>NUCLEOTIDE SEQUENCE</scope>
    <source>
        <strain evidence="7">NBRC 6742</strain>
    </source>
</reference>
<keyword evidence="3 5" id="KW-1133">Transmembrane helix</keyword>
<evidence type="ECO:0000256" key="3">
    <source>
        <dbReference type="ARBA" id="ARBA00022989"/>
    </source>
</evidence>
<feature type="transmembrane region" description="Helical" evidence="5">
    <location>
        <begin position="110"/>
        <end position="130"/>
    </location>
</feature>
<dbReference type="Gene3D" id="1.20.120.350">
    <property type="entry name" value="Voltage-gated potassium channels. Chain C"/>
    <property type="match status" value="1"/>
</dbReference>
<feature type="transmembrane region" description="Helical" evidence="5">
    <location>
        <begin position="142"/>
        <end position="162"/>
    </location>
</feature>
<sequence length="220" mass="25211">MPLDDGDDRMQMLASEDDQLTSNLLPSSRTQHSLTKSEIVQGMANRFMYSKFYIGLYLVLAILSFVTIVMSIKETCPSVLFIVFEAIINFAMIIEVTTRLLALGRRYWKSVWNIVDIILVVLCAVTLIVLTTGCSVGERSEAIFDTILLVIRNGFQLFRLFMMLRKNQYSLHARSTRIDFDDIPDVEREPSLEFTALDRDRGLDESFLDDEDSDMEQGRL</sequence>
<dbReference type="PANTHER" id="PTHR38483">
    <property type="entry name" value="CHROMOSOME 1, WHOLE GENOME SHOTGUN SEQUENCE"/>
    <property type="match status" value="1"/>
</dbReference>
<protein>
    <submittedName>
        <fullName evidence="7">Wsc domain-containing protein</fullName>
    </submittedName>
</protein>
<dbReference type="InterPro" id="IPR027359">
    <property type="entry name" value="Volt_channel_dom_sf"/>
</dbReference>
<dbReference type="Pfam" id="PF00520">
    <property type="entry name" value="Ion_trans"/>
    <property type="match status" value="1"/>
</dbReference>
<dbReference type="SUPFAM" id="SSF81324">
    <property type="entry name" value="Voltage-gated potassium channels"/>
    <property type="match status" value="1"/>
</dbReference>
<keyword evidence="4 5" id="KW-0472">Membrane</keyword>
<evidence type="ECO:0000256" key="5">
    <source>
        <dbReference type="SAM" id="Phobius"/>
    </source>
</evidence>
<evidence type="ECO:0000313" key="7">
    <source>
        <dbReference type="EMBL" id="GAN01166.1"/>
    </source>
</evidence>
<feature type="transmembrane region" description="Helical" evidence="5">
    <location>
        <begin position="78"/>
        <end position="98"/>
    </location>
</feature>
<keyword evidence="8" id="KW-1185">Reference proteome</keyword>
<dbReference type="EMBL" id="DF836294">
    <property type="protein sequence ID" value="GAN01166.1"/>
    <property type="molecule type" value="Genomic_DNA"/>
</dbReference>
<evidence type="ECO:0000256" key="4">
    <source>
        <dbReference type="ARBA" id="ARBA00023136"/>
    </source>
</evidence>
<dbReference type="GO" id="GO:0005216">
    <property type="term" value="F:monoatomic ion channel activity"/>
    <property type="evidence" value="ECO:0007669"/>
    <property type="project" value="InterPro"/>
</dbReference>
<evidence type="ECO:0000256" key="1">
    <source>
        <dbReference type="ARBA" id="ARBA00004141"/>
    </source>
</evidence>
<evidence type="ECO:0000256" key="2">
    <source>
        <dbReference type="ARBA" id="ARBA00022692"/>
    </source>
</evidence>
<dbReference type="InterPro" id="IPR005821">
    <property type="entry name" value="Ion_trans_dom"/>
</dbReference>
<evidence type="ECO:0000259" key="6">
    <source>
        <dbReference type="Pfam" id="PF00520"/>
    </source>
</evidence>
<proteinExistence type="predicted"/>
<comment type="subcellular location">
    <subcellularLocation>
        <location evidence="1">Membrane</location>
        <topology evidence="1">Multi-pass membrane protein</topology>
    </subcellularLocation>
</comment>
<feature type="transmembrane region" description="Helical" evidence="5">
    <location>
        <begin position="52"/>
        <end position="72"/>
    </location>
</feature>
<dbReference type="AlphaFoldDB" id="A0A0C9M034"/>
<dbReference type="STRING" id="91626.A0A0C9M034"/>
<feature type="domain" description="Ion transport" evidence="6">
    <location>
        <begin position="58"/>
        <end position="165"/>
    </location>
</feature>
<evidence type="ECO:0000313" key="8">
    <source>
        <dbReference type="Proteomes" id="UP000053815"/>
    </source>
</evidence>